<name>F0QX86_VULM7</name>
<reference evidence="1 2" key="1">
    <citation type="journal article" date="2011" name="J. Bacteriol.">
        <title>Complete genome sequence of 'Vulcanisaeta moutnovskia' strain 768-28, a novel member of the hyperthermophilic crenarchaeal genus vulcanisaeta.</title>
        <authorList>
            <person name="Gumerov V.M."/>
            <person name="Mardanov A.V."/>
            <person name="Beletsky A.V."/>
            <person name="Prokofeva M.I."/>
            <person name="Bonch-Osmolovskaya E.A."/>
            <person name="Ravin N.V."/>
            <person name="Skryabin K.G."/>
        </authorList>
    </citation>
    <scope>NUCLEOTIDE SEQUENCE [LARGE SCALE GENOMIC DNA]</scope>
    <source>
        <strain evidence="1 2">768-28</strain>
    </source>
</reference>
<gene>
    <name evidence="1" type="ordered locus">VMUT_2179</name>
</gene>
<sequence length="259" mass="28108">MTPFKTFILLSIILTLIALIITYGAVKFTSSIHPATMITPYVDVENTTVSGEGLIVKLVIINATGNITITGGYASILETGQSAQLSTIGPLTLEAKYPLLPQYVNLSTIGIKGLVSGTFYGDPMYIGFFLVAPISVRINTWISNVEYSDCILNILISYSTPVPIMINEISNITLVDDTQSSYVFYVIGNIPLSTYITPGINNTVITINLGTIPNARVFSCSLVNGHTYTLYLPVSVTYVYPTINMTSQLTLYRVFITGG</sequence>
<dbReference type="EMBL" id="CP002529">
    <property type="protein sequence ID" value="ADY02375.1"/>
    <property type="molecule type" value="Genomic_DNA"/>
</dbReference>
<accession>F0QX86</accession>
<dbReference type="RefSeq" id="WP_013605536.1">
    <property type="nucleotide sequence ID" value="NC_015151.1"/>
</dbReference>
<dbReference type="HOGENOM" id="CLU_1072083_0_0_2"/>
<proteinExistence type="predicted"/>
<protein>
    <submittedName>
        <fullName evidence="1">Uncharacterized protein</fullName>
    </submittedName>
</protein>
<organism evidence="1 2">
    <name type="scientific">Vulcanisaeta moutnovskia (strain 768-28)</name>
    <dbReference type="NCBI Taxonomy" id="985053"/>
    <lineage>
        <taxon>Archaea</taxon>
        <taxon>Thermoproteota</taxon>
        <taxon>Thermoprotei</taxon>
        <taxon>Thermoproteales</taxon>
        <taxon>Thermoproteaceae</taxon>
        <taxon>Vulcanisaeta</taxon>
    </lineage>
</organism>
<dbReference type="eggNOG" id="arCOG10174">
    <property type="taxonomic scope" value="Archaea"/>
</dbReference>
<dbReference type="STRING" id="985053.VMUT_2179"/>
<dbReference type="GeneID" id="10289831"/>
<evidence type="ECO:0000313" key="1">
    <source>
        <dbReference type="EMBL" id="ADY02375.1"/>
    </source>
</evidence>
<dbReference type="Proteomes" id="UP000007485">
    <property type="component" value="Chromosome"/>
</dbReference>
<evidence type="ECO:0000313" key="2">
    <source>
        <dbReference type="Proteomes" id="UP000007485"/>
    </source>
</evidence>
<keyword evidence="2" id="KW-1185">Reference proteome</keyword>
<dbReference type="KEGG" id="vmo:VMUT_2179"/>
<dbReference type="AlphaFoldDB" id="F0QX86"/>
<dbReference type="OrthoDB" id="28183at2157"/>